<protein>
    <recommendedName>
        <fullName evidence="3 6">Flagellar basal body rod protein FlgB</fullName>
    </recommendedName>
</protein>
<comment type="subunit">
    <text evidence="6">The basal body constitutes a major portion of the flagellar organelle and consists of a number of rings mounted on a central rod.</text>
</comment>
<reference evidence="9" key="1">
    <citation type="submission" date="2015-07" db="EMBL/GenBank/DDBJ databases">
        <title>Draft genome sequence of the purine-degrading Gottschalkia purinilyticum DSM 1384 (formerly Clostridium purinilyticum).</title>
        <authorList>
            <person name="Poehlein A."/>
            <person name="Schiel-Bengelsdorf B."/>
            <person name="Bengelsdorf F.R."/>
            <person name="Daniel R."/>
            <person name="Duerre P."/>
        </authorList>
    </citation>
    <scope>NUCLEOTIDE SEQUENCE [LARGE SCALE GENOMIC DNA]</scope>
    <source>
        <strain evidence="9">DSM 1384</strain>
    </source>
</reference>
<dbReference type="InterPro" id="IPR001444">
    <property type="entry name" value="Flag_bb_rod_N"/>
</dbReference>
<dbReference type="NCBIfam" id="TIGR01396">
    <property type="entry name" value="FlgB"/>
    <property type="match status" value="1"/>
</dbReference>
<evidence type="ECO:0000259" key="7">
    <source>
        <dbReference type="Pfam" id="PF00460"/>
    </source>
</evidence>
<dbReference type="GO" id="GO:0071973">
    <property type="term" value="P:bacterial-type flagellum-dependent cell motility"/>
    <property type="evidence" value="ECO:0007669"/>
    <property type="project" value="InterPro"/>
</dbReference>
<dbReference type="PIRSF" id="PIRSF002889">
    <property type="entry name" value="Rod_FlgB"/>
    <property type="match status" value="1"/>
</dbReference>
<dbReference type="EMBL" id="LGSS01000005">
    <property type="protein sequence ID" value="KNF08807.1"/>
    <property type="molecule type" value="Genomic_DNA"/>
</dbReference>
<evidence type="ECO:0000256" key="2">
    <source>
        <dbReference type="ARBA" id="ARBA00009677"/>
    </source>
</evidence>
<feature type="domain" description="Flagellar basal body rod protein N-terminal" evidence="7">
    <location>
        <begin position="24"/>
        <end position="39"/>
    </location>
</feature>
<evidence type="ECO:0000256" key="6">
    <source>
        <dbReference type="PIRNR" id="PIRNR002889"/>
    </source>
</evidence>
<sequence length="136" mass="15122">MLSKIYGQTNILKAALDGSSAKDKAIANNMSNVNTPGYKRLDVDFEGQLKKILTTEGKLQLQKTHQGHIGDNNSIENFNPNTQQYKNISVKRDKNGVNMDVEMAEMAKNTIMYNALITQISRKFNSIKTVISEGGK</sequence>
<comment type="caution">
    <text evidence="8">The sequence shown here is derived from an EMBL/GenBank/DDBJ whole genome shotgun (WGS) entry which is preliminary data.</text>
</comment>
<comment type="function">
    <text evidence="5 6">Structural component of flagellum, the bacterial motility apparatus. Part of the rod structure of flagellar basal body.</text>
</comment>
<name>A0A0L0WBJ2_GOTPU</name>
<dbReference type="InterPro" id="IPR019776">
    <property type="entry name" value="Flagellar_basal_body_rod_CS"/>
</dbReference>
<dbReference type="RefSeq" id="WP_050354905.1">
    <property type="nucleotide sequence ID" value="NZ_LGSS01000005.1"/>
</dbReference>
<organism evidence="8 9">
    <name type="scientific">Gottschalkia purinilytica</name>
    <name type="common">Clostridium purinilyticum</name>
    <dbReference type="NCBI Taxonomy" id="1503"/>
    <lineage>
        <taxon>Bacteria</taxon>
        <taxon>Bacillati</taxon>
        <taxon>Bacillota</taxon>
        <taxon>Tissierellia</taxon>
        <taxon>Tissierellales</taxon>
        <taxon>Gottschalkiaceae</taxon>
        <taxon>Gottschalkia</taxon>
    </lineage>
</organism>
<evidence type="ECO:0000256" key="3">
    <source>
        <dbReference type="ARBA" id="ARBA00014376"/>
    </source>
</evidence>
<dbReference type="GO" id="GO:0030694">
    <property type="term" value="C:bacterial-type flagellum basal body, rod"/>
    <property type="evidence" value="ECO:0007669"/>
    <property type="project" value="InterPro"/>
</dbReference>
<dbReference type="AlphaFoldDB" id="A0A0L0WBJ2"/>
<dbReference type="Pfam" id="PF00460">
    <property type="entry name" value="Flg_bb_rod"/>
    <property type="match status" value="1"/>
</dbReference>
<evidence type="ECO:0000313" key="9">
    <source>
        <dbReference type="Proteomes" id="UP000037267"/>
    </source>
</evidence>
<evidence type="ECO:0000256" key="4">
    <source>
        <dbReference type="ARBA" id="ARBA00023143"/>
    </source>
</evidence>
<dbReference type="OrthoDB" id="9792068at2"/>
<comment type="similarity">
    <text evidence="2 6">Belongs to the flagella basal body rod proteins family.</text>
</comment>
<comment type="subcellular location">
    <subcellularLocation>
        <location evidence="1 6">Bacterial flagellum basal body</location>
    </subcellularLocation>
</comment>
<gene>
    <name evidence="8" type="primary">flgB</name>
    <name evidence="8" type="ORF">CLPU_5c01140</name>
</gene>
<keyword evidence="8" id="KW-0282">Flagellum</keyword>
<evidence type="ECO:0000256" key="5">
    <source>
        <dbReference type="ARBA" id="ARBA00024934"/>
    </source>
</evidence>
<dbReference type="Proteomes" id="UP000037267">
    <property type="component" value="Unassembled WGS sequence"/>
</dbReference>
<evidence type="ECO:0000256" key="1">
    <source>
        <dbReference type="ARBA" id="ARBA00004117"/>
    </source>
</evidence>
<keyword evidence="9" id="KW-1185">Reference proteome</keyword>
<accession>A0A0L0WBJ2</accession>
<keyword evidence="8" id="KW-0969">Cilium</keyword>
<evidence type="ECO:0000313" key="8">
    <source>
        <dbReference type="EMBL" id="KNF08807.1"/>
    </source>
</evidence>
<dbReference type="PROSITE" id="PS00588">
    <property type="entry name" value="FLAGELLA_BB_ROD"/>
    <property type="match status" value="1"/>
</dbReference>
<keyword evidence="4 6" id="KW-0975">Bacterial flagellum</keyword>
<dbReference type="InterPro" id="IPR006300">
    <property type="entry name" value="FlgB"/>
</dbReference>
<proteinExistence type="inferred from homology"/>
<keyword evidence="8" id="KW-0966">Cell projection</keyword>
<dbReference type="STRING" id="1503.CLPU_5c01140"/>